<evidence type="ECO:0000313" key="2">
    <source>
        <dbReference type="EMBL" id="MBB4800544.1"/>
    </source>
</evidence>
<dbReference type="RefSeq" id="WP_184158265.1">
    <property type="nucleotide sequence ID" value="NZ_JACHLD010000001.1"/>
</dbReference>
<proteinExistence type="inferred from homology"/>
<comment type="similarity">
    <text evidence="1">Belongs to the UPF0167 family.</text>
</comment>
<evidence type="ECO:0000313" key="3">
    <source>
        <dbReference type="Proteomes" id="UP000561681"/>
    </source>
</evidence>
<dbReference type="EMBL" id="JACHLD010000001">
    <property type="protein sequence ID" value="MBB4800544.1"/>
    <property type="molecule type" value="Genomic_DNA"/>
</dbReference>
<keyword evidence="3" id="KW-1185">Reference proteome</keyword>
<accession>A0A7W7IU63</accession>
<reference evidence="2 3" key="1">
    <citation type="submission" date="2020-08" db="EMBL/GenBank/DDBJ databases">
        <title>Functional genomics of gut bacteria from endangered species of beetles.</title>
        <authorList>
            <person name="Carlos-Shanley C."/>
        </authorList>
    </citation>
    <scope>NUCLEOTIDE SEQUENCE [LARGE SCALE GENOMIC DNA]</scope>
    <source>
        <strain evidence="2 3">S00142</strain>
    </source>
</reference>
<comment type="caution">
    <text evidence="2">The sequence shown here is derived from an EMBL/GenBank/DDBJ whole genome shotgun (WGS) entry which is preliminary data.</text>
</comment>
<dbReference type="Proteomes" id="UP000561681">
    <property type="component" value="Unassembled WGS sequence"/>
</dbReference>
<name>A0A7W7IU63_9FLAO</name>
<dbReference type="Pfam" id="PF03691">
    <property type="entry name" value="UPF0167"/>
    <property type="match status" value="1"/>
</dbReference>
<sequence length="182" mass="20834">MELPKFKYSPNAYKIDVFAEEEGTCSVCNNKRNLKYTSSFYSIEEPEYICPWCIHDGSAAKKYEGEFNDYCGIEGVSPDPSIQSKINIPKDSLLEISERTPSYISWQQEIWLTHCNEPCAFVGYADSEIIKPYLEELKEDIEINIGYDPEFITNHLTTNGSLVGYLFQCVNCGQHRLHADCD</sequence>
<protein>
    <submittedName>
        <fullName evidence="2">Uncharacterized protein CbrC (UPF0167 family)</fullName>
    </submittedName>
</protein>
<dbReference type="AlphaFoldDB" id="A0A7W7IU63"/>
<dbReference type="InterPro" id="IPR005363">
    <property type="entry name" value="UPF0167"/>
</dbReference>
<gene>
    <name evidence="2" type="ORF">HNP37_000583</name>
</gene>
<evidence type="ECO:0000256" key="1">
    <source>
        <dbReference type="ARBA" id="ARBA00008525"/>
    </source>
</evidence>
<organism evidence="2 3">
    <name type="scientific">Flavobacterium nitrogenifigens</name>
    <dbReference type="NCBI Taxonomy" id="1617283"/>
    <lineage>
        <taxon>Bacteria</taxon>
        <taxon>Pseudomonadati</taxon>
        <taxon>Bacteroidota</taxon>
        <taxon>Flavobacteriia</taxon>
        <taxon>Flavobacteriales</taxon>
        <taxon>Flavobacteriaceae</taxon>
        <taxon>Flavobacterium</taxon>
    </lineage>
</organism>